<dbReference type="Proteomes" id="UP001223520">
    <property type="component" value="Plasmid unnamed1"/>
</dbReference>
<dbReference type="PANTHER" id="PTHR33375:SF7">
    <property type="entry name" value="CHROMOSOME 2-PARTITIONING PROTEIN PARB-RELATED"/>
    <property type="match status" value="1"/>
</dbReference>
<keyword evidence="4" id="KW-0614">Plasmid</keyword>
<dbReference type="EMBL" id="CP124544">
    <property type="protein sequence ID" value="WGV29024.1"/>
    <property type="molecule type" value="Genomic_DNA"/>
</dbReference>
<evidence type="ECO:0000259" key="3">
    <source>
        <dbReference type="SMART" id="SM00470"/>
    </source>
</evidence>
<organism evidence="4 5">
    <name type="scientific">Halotia branconii CENA392</name>
    <dbReference type="NCBI Taxonomy" id="1539056"/>
    <lineage>
        <taxon>Bacteria</taxon>
        <taxon>Bacillati</taxon>
        <taxon>Cyanobacteriota</taxon>
        <taxon>Cyanophyceae</taxon>
        <taxon>Nostocales</taxon>
        <taxon>Nodulariaceae</taxon>
        <taxon>Halotia</taxon>
    </lineage>
</organism>
<dbReference type="CDD" id="cd16393">
    <property type="entry name" value="SPO0J_N"/>
    <property type="match status" value="1"/>
</dbReference>
<evidence type="ECO:0000313" key="5">
    <source>
        <dbReference type="Proteomes" id="UP001223520"/>
    </source>
</evidence>
<evidence type="ECO:0000256" key="1">
    <source>
        <dbReference type="ARBA" id="ARBA00006295"/>
    </source>
</evidence>
<dbReference type="InterPro" id="IPR003115">
    <property type="entry name" value="ParB_N"/>
</dbReference>
<dbReference type="Pfam" id="PF17762">
    <property type="entry name" value="HTH_ParB"/>
    <property type="match status" value="1"/>
</dbReference>
<dbReference type="Pfam" id="PF02195">
    <property type="entry name" value="ParB_N"/>
    <property type="match status" value="1"/>
</dbReference>
<name>A0AAJ6PCI9_9CYAN</name>
<keyword evidence="5" id="KW-1185">Reference proteome</keyword>
<dbReference type="FunFam" id="3.90.1530.30:FF:000001">
    <property type="entry name" value="Chromosome partitioning protein ParB"/>
    <property type="match status" value="1"/>
</dbReference>
<dbReference type="InterPro" id="IPR041468">
    <property type="entry name" value="HTH_ParB/Spo0J"/>
</dbReference>
<dbReference type="NCBIfam" id="TIGR00180">
    <property type="entry name" value="parB_part"/>
    <property type="match status" value="1"/>
</dbReference>
<proteinExistence type="inferred from homology"/>
<dbReference type="SUPFAM" id="SSF110849">
    <property type="entry name" value="ParB/Sulfiredoxin"/>
    <property type="match status" value="1"/>
</dbReference>
<dbReference type="InterPro" id="IPR004437">
    <property type="entry name" value="ParB/RepB/Spo0J"/>
</dbReference>
<dbReference type="SMART" id="SM00470">
    <property type="entry name" value="ParB"/>
    <property type="match status" value="1"/>
</dbReference>
<gene>
    <name evidence="4" type="ORF">QI031_31185</name>
</gene>
<protein>
    <submittedName>
        <fullName evidence="4">ParB/RepB/Spo0J family partition protein</fullName>
    </submittedName>
</protein>
<sequence>MNLIKRSPEKWQDRFNMAKRRLSMADEMEFPNKTKQFLDLVGVTNNPQLTENESTEQFLLTTQIHLAAHQPRRYFSTQAMESLVVSIQEHGILQPLLVRPLESGNYELIAGERRYRAAQTLGMEEVPVIVRNLNDQDAFQVALLENLQREDLNPVEETEAILQLLSIRLECSQGEVISLLNHISNLQKQKAEITNNVVRSQWEIVEHIFRIIGRVTPDSFRSHRLPLLNLPKDVLEFLRQGQLEYTKARVIAQLKDEDQRHELLAKTIEENLSIRDIRSYLQSIKPTKSSQHLVLPNRMKEAYQRVKQTKAWEDPKKAKTLEKLLGQIEALLE</sequence>
<dbReference type="GO" id="GO:0007059">
    <property type="term" value="P:chromosome segregation"/>
    <property type="evidence" value="ECO:0007669"/>
    <property type="project" value="TreeGrafter"/>
</dbReference>
<dbReference type="InterPro" id="IPR050336">
    <property type="entry name" value="Chromosome_partition/occlusion"/>
</dbReference>
<dbReference type="KEGG" id="hbq:QI031_31185"/>
<dbReference type="InterPro" id="IPR036086">
    <property type="entry name" value="ParB/Sulfiredoxin_sf"/>
</dbReference>
<dbReference type="AlphaFoldDB" id="A0AAJ6PCI9"/>
<dbReference type="SUPFAM" id="SSF109709">
    <property type="entry name" value="KorB DNA-binding domain-like"/>
    <property type="match status" value="1"/>
</dbReference>
<evidence type="ECO:0000313" key="4">
    <source>
        <dbReference type="EMBL" id="WGV29024.1"/>
    </source>
</evidence>
<geneLocation type="plasmid" evidence="4 5">
    <name>unnamed1</name>
</geneLocation>
<reference evidence="4 5" key="1">
    <citation type="journal article" date="2023" name="Limnol Oceanogr Lett">
        <title>Environmental adaptations by the intertidal Antarctic cyanobacterium Halotia branconii CENA392 as revealed using long-read genome sequencing.</title>
        <authorList>
            <person name="Dextro R.B."/>
            <person name="Delbaje E."/>
            <person name="Freitas P.N.N."/>
            <person name="Geraldes V."/>
            <person name="Pinto E."/>
            <person name="Long P.F."/>
            <person name="Fiore M.F."/>
        </authorList>
    </citation>
    <scope>NUCLEOTIDE SEQUENCE [LARGE SCALE GENOMIC DNA]</scope>
    <source>
        <strain evidence="4 5">CENA392</strain>
        <plasmid evidence="4 5">unnamed1</plasmid>
    </source>
</reference>
<comment type="similarity">
    <text evidence="1">Belongs to the ParB family.</text>
</comment>
<dbReference type="PANTHER" id="PTHR33375">
    <property type="entry name" value="CHROMOSOME-PARTITIONING PROTEIN PARB-RELATED"/>
    <property type="match status" value="1"/>
</dbReference>
<dbReference type="Gene3D" id="1.10.10.2830">
    <property type="match status" value="1"/>
</dbReference>
<dbReference type="GO" id="GO:0003677">
    <property type="term" value="F:DNA binding"/>
    <property type="evidence" value="ECO:0007669"/>
    <property type="project" value="UniProtKB-KW"/>
</dbReference>
<feature type="domain" description="ParB-like N-terminal" evidence="3">
    <location>
        <begin position="57"/>
        <end position="147"/>
    </location>
</feature>
<dbReference type="Gene3D" id="3.90.1530.30">
    <property type="match status" value="1"/>
</dbReference>
<evidence type="ECO:0000256" key="2">
    <source>
        <dbReference type="ARBA" id="ARBA00023125"/>
    </source>
</evidence>
<keyword evidence="2" id="KW-0238">DNA-binding</keyword>
<accession>A0AAJ6PCI9</accession>
<dbReference type="GO" id="GO:0005694">
    <property type="term" value="C:chromosome"/>
    <property type="evidence" value="ECO:0007669"/>
    <property type="project" value="TreeGrafter"/>
</dbReference>
<dbReference type="RefSeq" id="WP_281486224.1">
    <property type="nucleotide sequence ID" value="NZ_CP124544.1"/>
</dbReference>